<keyword evidence="2" id="KW-1185">Reference proteome</keyword>
<gene>
    <name evidence="1" type="ORF">P154DRAFT_523066</name>
</gene>
<sequence length="90" mass="10124">MCYTAPSAHVMIGRFVGNNLFDCKEAQLQFLGLIKGINDELIGRERSRNHAVWSLGEPVSLELQLGHVRFGRPRERAEMVGSSREVEVGR</sequence>
<protein>
    <submittedName>
        <fullName evidence="1">Uncharacterized protein</fullName>
    </submittedName>
</protein>
<dbReference type="OrthoDB" id="2967263at2759"/>
<accession>A0A6A5WQ79</accession>
<dbReference type="Proteomes" id="UP000799779">
    <property type="component" value="Unassembled WGS sequence"/>
</dbReference>
<evidence type="ECO:0000313" key="2">
    <source>
        <dbReference type="Proteomes" id="UP000799779"/>
    </source>
</evidence>
<name>A0A6A5WQ79_9PLEO</name>
<dbReference type="AlphaFoldDB" id="A0A6A5WQ79"/>
<reference evidence="1" key="1">
    <citation type="journal article" date="2020" name="Stud. Mycol.">
        <title>101 Dothideomycetes genomes: a test case for predicting lifestyles and emergence of pathogens.</title>
        <authorList>
            <person name="Haridas S."/>
            <person name="Albert R."/>
            <person name="Binder M."/>
            <person name="Bloem J."/>
            <person name="Labutti K."/>
            <person name="Salamov A."/>
            <person name="Andreopoulos B."/>
            <person name="Baker S."/>
            <person name="Barry K."/>
            <person name="Bills G."/>
            <person name="Bluhm B."/>
            <person name="Cannon C."/>
            <person name="Castanera R."/>
            <person name="Culley D."/>
            <person name="Daum C."/>
            <person name="Ezra D."/>
            <person name="Gonzalez J."/>
            <person name="Henrissat B."/>
            <person name="Kuo A."/>
            <person name="Liang C."/>
            <person name="Lipzen A."/>
            <person name="Lutzoni F."/>
            <person name="Magnuson J."/>
            <person name="Mondo S."/>
            <person name="Nolan M."/>
            <person name="Ohm R."/>
            <person name="Pangilinan J."/>
            <person name="Park H.-J."/>
            <person name="Ramirez L."/>
            <person name="Alfaro M."/>
            <person name="Sun H."/>
            <person name="Tritt A."/>
            <person name="Yoshinaga Y."/>
            <person name="Zwiers L.-H."/>
            <person name="Turgeon B."/>
            <person name="Goodwin S."/>
            <person name="Spatafora J."/>
            <person name="Crous P."/>
            <person name="Grigoriev I."/>
        </authorList>
    </citation>
    <scope>NUCLEOTIDE SEQUENCE</scope>
    <source>
        <strain evidence="1">CBS 123094</strain>
    </source>
</reference>
<evidence type="ECO:0000313" key="1">
    <source>
        <dbReference type="EMBL" id="KAF1999746.1"/>
    </source>
</evidence>
<organism evidence="1 2">
    <name type="scientific">Amniculicola lignicola CBS 123094</name>
    <dbReference type="NCBI Taxonomy" id="1392246"/>
    <lineage>
        <taxon>Eukaryota</taxon>
        <taxon>Fungi</taxon>
        <taxon>Dikarya</taxon>
        <taxon>Ascomycota</taxon>
        <taxon>Pezizomycotina</taxon>
        <taxon>Dothideomycetes</taxon>
        <taxon>Pleosporomycetidae</taxon>
        <taxon>Pleosporales</taxon>
        <taxon>Amniculicolaceae</taxon>
        <taxon>Amniculicola</taxon>
    </lineage>
</organism>
<dbReference type="EMBL" id="ML977593">
    <property type="protein sequence ID" value="KAF1999746.1"/>
    <property type="molecule type" value="Genomic_DNA"/>
</dbReference>
<proteinExistence type="predicted"/>